<dbReference type="CDD" id="cd09176">
    <property type="entry name" value="PLDc_unchar6"/>
    <property type="match status" value="1"/>
</dbReference>
<dbReference type="EMBL" id="RAPE01000001">
    <property type="protein sequence ID" value="RKF16886.1"/>
    <property type="molecule type" value="Genomic_DNA"/>
</dbReference>
<organism evidence="1 2">
    <name type="scientific">Roseovarius spongiae</name>
    <dbReference type="NCBI Taxonomy" id="2320272"/>
    <lineage>
        <taxon>Bacteria</taxon>
        <taxon>Pseudomonadati</taxon>
        <taxon>Pseudomonadota</taxon>
        <taxon>Alphaproteobacteria</taxon>
        <taxon>Rhodobacterales</taxon>
        <taxon>Roseobacteraceae</taxon>
        <taxon>Roseovarius</taxon>
    </lineage>
</organism>
<name>A0A3A8AYD5_9RHOB</name>
<proteinExistence type="predicted"/>
<dbReference type="Proteomes" id="UP000281128">
    <property type="component" value="Unassembled WGS sequence"/>
</dbReference>
<evidence type="ECO:0000313" key="1">
    <source>
        <dbReference type="EMBL" id="RKF16886.1"/>
    </source>
</evidence>
<reference evidence="1 2" key="1">
    <citation type="submission" date="2018-09" db="EMBL/GenBank/DDBJ databases">
        <title>Roseovarius spongiae sp. nov., isolated from a marine sponge.</title>
        <authorList>
            <person name="Zhuang L."/>
            <person name="Luo L."/>
        </authorList>
    </citation>
    <scope>NUCLEOTIDE SEQUENCE [LARGE SCALE GENOMIC DNA]</scope>
    <source>
        <strain evidence="1 2">HN-E21</strain>
    </source>
</reference>
<dbReference type="AlphaFoldDB" id="A0A3A8AYD5"/>
<keyword evidence="2" id="KW-1185">Reference proteome</keyword>
<accession>A0A3A8AYD5</accession>
<protein>
    <recommendedName>
        <fullName evidence="3">PLD phosphodiesterase domain-containing protein</fullName>
    </recommendedName>
</protein>
<dbReference type="InterPro" id="IPR059166">
    <property type="entry name" value="PLD-like_cat"/>
</dbReference>
<evidence type="ECO:0000313" key="2">
    <source>
        <dbReference type="Proteomes" id="UP000281128"/>
    </source>
</evidence>
<comment type="caution">
    <text evidence="1">The sequence shown here is derived from an EMBL/GenBank/DDBJ whole genome shotgun (WGS) entry which is preliminary data.</text>
</comment>
<sequence>MSGTLSMQTEAALDPENRALYADILRAPAGFELDAAVATTYTLDFETALVVPATLAFHAAENRQETLDTPLALLEGLERLSARIAIFCEAGRIKAVPKGANRLTALLEETVTEVAAPRGGAFHPKLWLLRFTPVGGHGQPCLRLALLSRNLTTDASWDLSLSLDGVLGDAPRDQNAPLVELLRALPDLAMGRPTPAHVATMVASLANDLAHAAWEHPRHIRKIRFAVNGLTDRVWRPQIGRTLGIVSPFVTDGALSALCRGVDPANACLLGRGEELAPLAPETLAMFGRRLVLDEMAETEDGEESDPASSSAVPARGLHAKAFITERYKSTEITMGSGNATAPALLTGKNVEVFATLSGYTENLGTMEDQMSPERLGRFLREFVSYEPDDATQVDAAEARLNRVRRKLAGSNPVLRCEEDGAGRILLHLSARRPFSVPDGIELRLWPIVAGIEFGIGVTELNTGERSLARLPLKDVTRWIGVRLSDAESGLEHHFTLGSDLVDLPDARTAEILRSLIENRDAFLRYIRLLLGDVSEAAKALFAAGQGSDLSVMFGTARDAPILEDMVRALASDGRQLRDIERLVARLSDPDTGHSEVIPDEFLDLWETFRAVLPKENRID</sequence>
<gene>
    <name evidence="1" type="ORF">D6850_04985</name>
</gene>
<evidence type="ECO:0008006" key="3">
    <source>
        <dbReference type="Google" id="ProtNLM"/>
    </source>
</evidence>